<sequence length="188" mass="21300">MITAKAGGRRHRSIPVTYVAAGVQTAGVLLVACRVHVALRRLEAMTAQEQRRKALTDYRRDHQQLIARATADPTLLPVLDAYDEEELPDDVKRRHLYANELYQHALHGYHVGILNLTELHGHLRYIFQSRSMRAYWAATRHHRASLPEGSDEARLGRVVDALVADLDANDADREGESWWVVGRPPEDV</sequence>
<evidence type="ECO:0000313" key="1">
    <source>
        <dbReference type="EMBL" id="MEB8338826.1"/>
    </source>
</evidence>
<dbReference type="Proteomes" id="UP001354931">
    <property type="component" value="Unassembled WGS sequence"/>
</dbReference>
<dbReference type="PROSITE" id="PS51257">
    <property type="entry name" value="PROKAR_LIPOPROTEIN"/>
    <property type="match status" value="1"/>
</dbReference>
<organism evidence="1 2">
    <name type="scientific">Streptomyces endophyticus</name>
    <dbReference type="NCBI Taxonomy" id="714166"/>
    <lineage>
        <taxon>Bacteria</taxon>
        <taxon>Bacillati</taxon>
        <taxon>Actinomycetota</taxon>
        <taxon>Actinomycetes</taxon>
        <taxon>Kitasatosporales</taxon>
        <taxon>Streptomycetaceae</taxon>
        <taxon>Streptomyces</taxon>
    </lineage>
</organism>
<proteinExistence type="predicted"/>
<dbReference type="InterPro" id="IPR045728">
    <property type="entry name" value="DUF6082"/>
</dbReference>
<evidence type="ECO:0000313" key="2">
    <source>
        <dbReference type="Proteomes" id="UP001354931"/>
    </source>
</evidence>
<name>A0ABU6F4B3_9ACTN</name>
<dbReference type="Pfam" id="PF19560">
    <property type="entry name" value="DUF6082"/>
    <property type="match status" value="1"/>
</dbReference>
<accession>A0ABU6F4B3</accession>
<keyword evidence="2" id="KW-1185">Reference proteome</keyword>
<reference evidence="1 2" key="1">
    <citation type="submission" date="2022-10" db="EMBL/GenBank/DDBJ databases">
        <authorList>
            <person name="Xie J."/>
            <person name="Shen N."/>
        </authorList>
    </citation>
    <scope>NUCLEOTIDE SEQUENCE [LARGE SCALE GENOMIC DNA]</scope>
    <source>
        <strain evidence="1 2">YIM65594</strain>
    </source>
</reference>
<protein>
    <submittedName>
        <fullName evidence="1">DUF6082 family protein</fullName>
    </submittedName>
</protein>
<comment type="caution">
    <text evidence="1">The sequence shown here is derived from an EMBL/GenBank/DDBJ whole genome shotgun (WGS) entry which is preliminary data.</text>
</comment>
<dbReference type="EMBL" id="JAOZYC010000104">
    <property type="protein sequence ID" value="MEB8338826.1"/>
    <property type="molecule type" value="Genomic_DNA"/>
</dbReference>
<gene>
    <name evidence="1" type="ORF">OKJ99_15120</name>
</gene>